<evidence type="ECO:0000256" key="2">
    <source>
        <dbReference type="SAM" id="Phobius"/>
    </source>
</evidence>
<keyword evidence="2" id="KW-0812">Transmembrane</keyword>
<keyword evidence="2" id="KW-1133">Transmembrane helix</keyword>
<evidence type="ECO:0000313" key="3">
    <source>
        <dbReference type="EMBL" id="VAW48193.1"/>
    </source>
</evidence>
<protein>
    <recommendedName>
        <fullName evidence="4">General secretion pathway protein J</fullName>
    </recommendedName>
</protein>
<feature type="region of interest" description="Disordered" evidence="1">
    <location>
        <begin position="224"/>
        <end position="244"/>
    </location>
</feature>
<accession>A0A3B0W767</accession>
<keyword evidence="2" id="KW-0472">Membrane</keyword>
<gene>
    <name evidence="3" type="ORF">MNBD_GAMMA02-771</name>
</gene>
<feature type="transmembrane region" description="Helical" evidence="2">
    <location>
        <begin position="20"/>
        <end position="40"/>
    </location>
</feature>
<dbReference type="NCBIfam" id="TIGR02532">
    <property type="entry name" value="IV_pilin_GFxxxE"/>
    <property type="match status" value="1"/>
</dbReference>
<name>A0A3B0W767_9ZZZZ</name>
<dbReference type="PROSITE" id="PS00409">
    <property type="entry name" value="PROKAR_NTER_METHYL"/>
    <property type="match status" value="1"/>
</dbReference>
<dbReference type="Pfam" id="PF07963">
    <property type="entry name" value="N_methyl"/>
    <property type="match status" value="1"/>
</dbReference>
<dbReference type="InterPro" id="IPR012902">
    <property type="entry name" value="N_methyl_site"/>
</dbReference>
<evidence type="ECO:0000256" key="1">
    <source>
        <dbReference type="SAM" id="MobiDB-lite"/>
    </source>
</evidence>
<proteinExistence type="predicted"/>
<evidence type="ECO:0008006" key="4">
    <source>
        <dbReference type="Google" id="ProtNLM"/>
    </source>
</evidence>
<dbReference type="EMBL" id="UOFA01000393">
    <property type="protein sequence ID" value="VAW48193.1"/>
    <property type="molecule type" value="Genomic_DNA"/>
</dbReference>
<feature type="compositionally biased region" description="Basic and acidic residues" evidence="1">
    <location>
        <begin position="232"/>
        <end position="244"/>
    </location>
</feature>
<organism evidence="3">
    <name type="scientific">hydrothermal vent metagenome</name>
    <dbReference type="NCBI Taxonomy" id="652676"/>
    <lineage>
        <taxon>unclassified sequences</taxon>
        <taxon>metagenomes</taxon>
        <taxon>ecological metagenomes</taxon>
    </lineage>
</organism>
<sequence length="244" mass="27305">MKTASNQLQAMKKSQGFTLIEVLVVFTLLAMIMAMIFSGIDSGRRTAEKGEKRITAINEIRVIQGIVRHQVSRSMGLGVEESDEGEMLKFIGDENSITFVGQMPGYLGTGGPHIQKLELINADGGKLLQFTHGLMSNYDDEDEQSAFDEAEPIVLLENIRDGAFAFIELDEEGLPTDWLNEMENQVAMPLMVQLDLEMRPEAREDWPLLQIAIQVDASSSSARRRTSTMNLLRDRESDAKDQHE</sequence>
<reference evidence="3" key="1">
    <citation type="submission" date="2018-06" db="EMBL/GenBank/DDBJ databases">
        <authorList>
            <person name="Zhirakovskaya E."/>
        </authorList>
    </citation>
    <scope>NUCLEOTIDE SEQUENCE</scope>
</reference>
<dbReference type="AlphaFoldDB" id="A0A3B0W767"/>